<gene>
    <name evidence="4" type="ORF">FM110_01575</name>
</gene>
<dbReference type="EMBL" id="FWFG01000014">
    <property type="protein sequence ID" value="SLM88308.1"/>
    <property type="molecule type" value="Genomic_DNA"/>
</dbReference>
<keyword evidence="4" id="KW-0378">Hydrolase</keyword>
<feature type="compositionally biased region" description="Low complexity" evidence="2">
    <location>
        <begin position="202"/>
        <end position="221"/>
    </location>
</feature>
<evidence type="ECO:0000259" key="3">
    <source>
        <dbReference type="PROSITE" id="PS50966"/>
    </source>
</evidence>
<evidence type="ECO:0000256" key="1">
    <source>
        <dbReference type="PROSITE-ProRule" id="PRU00325"/>
    </source>
</evidence>
<keyword evidence="4" id="KW-0067">ATP-binding</keyword>
<name>A0A1X6WTL6_9MICO</name>
<accession>A0A1X6WTL6</accession>
<dbReference type="OrthoDB" id="188274at2"/>
<organism evidence="4 5">
    <name type="scientific">Brachybacterium nesterenkovii</name>
    <dbReference type="NCBI Taxonomy" id="47847"/>
    <lineage>
        <taxon>Bacteria</taxon>
        <taxon>Bacillati</taxon>
        <taxon>Actinomycetota</taxon>
        <taxon>Actinomycetes</taxon>
        <taxon>Micrococcales</taxon>
        <taxon>Dermabacteraceae</taxon>
        <taxon>Brachybacterium</taxon>
    </lineage>
</organism>
<keyword evidence="1" id="KW-0479">Metal-binding</keyword>
<feature type="domain" description="SWIM-type" evidence="3">
    <location>
        <begin position="107"/>
        <end position="152"/>
    </location>
</feature>
<evidence type="ECO:0000256" key="2">
    <source>
        <dbReference type="SAM" id="MobiDB-lite"/>
    </source>
</evidence>
<keyword evidence="5" id="KW-1185">Reference proteome</keyword>
<keyword evidence="1" id="KW-0862">Zinc</keyword>
<sequence>MNVPLRSRRGQVGTSPLAVSLRELLEAQMPPSRATSGKRAARAGHVQWIDIAPGAARAEVRDEMTGNGVLARLDVRPILPGDREVLLRIAHAHPELPALLVAGQFPADVAAELEAEEISLLPRGIEELSHDCSCHDWPGPCVHVAALAYVLVEAVDADPTVLLTLRGVTLEDLAAPIPRGGARAGAERSSAGAVAERAGAGAAADRSGAGAAAERGGAAAGTEPSAEPMVSDREAAAPGDDEPSAPADASDTPDTSEAPDASSAPGAHDAPEAPRFDPSRADAALLVDALGMDVARVLARFYGAADPAAPDAPGS</sequence>
<evidence type="ECO:0000313" key="4">
    <source>
        <dbReference type="EMBL" id="SLM88308.1"/>
    </source>
</evidence>
<proteinExistence type="predicted"/>
<keyword evidence="1" id="KW-0863">Zinc-finger</keyword>
<dbReference type="Proteomes" id="UP000195981">
    <property type="component" value="Unassembled WGS sequence"/>
</dbReference>
<dbReference type="RefSeq" id="WP_087102024.1">
    <property type="nucleotide sequence ID" value="NZ_FWFG01000014.1"/>
</dbReference>
<feature type="compositionally biased region" description="Low complexity" evidence="2">
    <location>
        <begin position="244"/>
        <end position="255"/>
    </location>
</feature>
<keyword evidence="4" id="KW-0347">Helicase</keyword>
<keyword evidence="4" id="KW-0547">Nucleotide-binding</keyword>
<evidence type="ECO:0000313" key="5">
    <source>
        <dbReference type="Proteomes" id="UP000195981"/>
    </source>
</evidence>
<dbReference type="PANTHER" id="PTHR38133:SF1">
    <property type="entry name" value="SLR1429 PROTEIN"/>
    <property type="match status" value="1"/>
</dbReference>
<dbReference type="AlphaFoldDB" id="A0A1X6WTL6"/>
<dbReference type="GO" id="GO:0008270">
    <property type="term" value="F:zinc ion binding"/>
    <property type="evidence" value="ECO:0007669"/>
    <property type="project" value="UniProtKB-KW"/>
</dbReference>
<reference evidence="4 5" key="1">
    <citation type="submission" date="2017-02" db="EMBL/GenBank/DDBJ databases">
        <authorList>
            <person name="Peterson S.W."/>
        </authorList>
    </citation>
    <scope>NUCLEOTIDE SEQUENCE [LARGE SCALE GENOMIC DNA]</scope>
    <source>
        <strain evidence="4 5">CIP104813</strain>
    </source>
</reference>
<dbReference type="InterPro" id="IPR007527">
    <property type="entry name" value="Znf_SWIM"/>
</dbReference>
<dbReference type="GO" id="GO:0004386">
    <property type="term" value="F:helicase activity"/>
    <property type="evidence" value="ECO:0007669"/>
    <property type="project" value="UniProtKB-KW"/>
</dbReference>
<protein>
    <submittedName>
        <fullName evidence="4">SWF/SNF family helicase</fullName>
    </submittedName>
</protein>
<dbReference type="PROSITE" id="PS50966">
    <property type="entry name" value="ZF_SWIM"/>
    <property type="match status" value="1"/>
</dbReference>
<feature type="compositionally biased region" description="Basic and acidic residues" evidence="2">
    <location>
        <begin position="269"/>
        <end position="279"/>
    </location>
</feature>
<dbReference type="PANTHER" id="PTHR38133">
    <property type="entry name" value="SLR1429 PROTEIN"/>
    <property type="match status" value="1"/>
</dbReference>
<feature type="region of interest" description="Disordered" evidence="2">
    <location>
        <begin position="202"/>
        <end position="279"/>
    </location>
</feature>